<evidence type="ECO:0000313" key="9">
    <source>
        <dbReference type="EMBL" id="AAB69636.1"/>
    </source>
</evidence>
<dbReference type="EMBL" id="AAFI02000033">
    <property type="protein sequence ID" value="EAL67511.1"/>
    <property type="molecule type" value="Genomic_DNA"/>
</dbReference>
<dbReference type="FunCoup" id="O15916">
    <property type="interactions" value="427"/>
</dbReference>
<feature type="compositionally biased region" description="Basic and acidic residues" evidence="5">
    <location>
        <begin position="448"/>
        <end position="457"/>
    </location>
</feature>
<keyword evidence="6" id="KW-1133">Transmembrane helix</keyword>
<dbReference type="FunFam" id="2.20.100.10:FF:000005">
    <property type="entry name" value="ADAM metallopeptidase with thrombospondin type 1 motif 9"/>
    <property type="match status" value="1"/>
</dbReference>
<comment type="subcellular location">
    <subcellularLocation>
        <location evidence="1">Secreted</location>
    </subcellularLocation>
</comment>
<evidence type="ECO:0000256" key="6">
    <source>
        <dbReference type="SAM" id="Phobius"/>
    </source>
</evidence>
<protein>
    <submittedName>
        <fullName evidence="9">Random slug cDNA22 protein</fullName>
    </submittedName>
    <submittedName>
        <fullName evidence="10">Thrombospondin type I repeat-containing protein</fullName>
    </submittedName>
</protein>
<gene>
    <name evidence="9" type="primary">rsc22</name>
    <name evidence="10" type="synonym">adamts</name>
    <name evidence="10" type="ORF">DDB_G0279795</name>
</gene>
<feature type="chain" id="PRO_5011420134" evidence="7">
    <location>
        <begin position="22"/>
        <end position="724"/>
    </location>
</feature>
<feature type="transmembrane region" description="Helical" evidence="6">
    <location>
        <begin position="701"/>
        <end position="721"/>
    </location>
</feature>
<proteinExistence type="evidence at transcript level"/>
<evidence type="ECO:0000256" key="5">
    <source>
        <dbReference type="SAM" id="MobiDB-lite"/>
    </source>
</evidence>
<keyword evidence="6" id="KW-0812">Transmembrane</keyword>
<dbReference type="GeneID" id="8622232"/>
<reference evidence="10" key="3">
    <citation type="submission" date="2009-08" db="EMBL/GenBank/DDBJ databases">
        <authorList>
            <consortium name="The Dictyostelium discoideum Sequencing Consortium"/>
            <person name="Eichinger L."/>
            <person name="Pachebat J.A."/>
            <person name="Gloeckner G."/>
            <person name="Rajandream M.-A."/>
            <person name="Sucgang R."/>
            <person name="Song J."/>
            <person name="Cox E.C."/>
            <person name="Tunggal B."/>
            <person name="Szafranski K."/>
            <person name="Konfortov B.A."/>
            <person name="Farbrother P."/>
            <person name="Bankier A.T."/>
            <person name="Lehmann R."/>
            <person name="Hamlin N."/>
            <person name="Xu Q."/>
            <person name="Davies R."/>
            <person name="Gaudet P."/>
            <person name="Fey P."/>
            <person name="Pilcher K."/>
            <person name="Chen G."/>
            <person name="Saunders D."/>
            <person name="Sodergren E."/>
            <person name="Davis P."/>
            <person name="Nie X."/>
            <person name="Kerhornou A."/>
            <person name="Hemphill L."/>
            <person name="Bason N."/>
            <person name="Berriman M."/>
            <person name="Desany B."/>
            <person name="Churcher C."/>
            <person name="Cooper J."/>
            <person name="van Driessche N."/>
            <person name="Cronin A."/>
            <person name="Goodhead I."/>
            <person name="Muzny D."/>
            <person name="Hall N."/>
            <person name="Harper D."/>
            <person name="Lindsay R."/>
            <person name="Hauser H."/>
            <person name="James K."/>
            <person name="Quiles M."/>
            <person name="Buchrieser C."/>
            <person name="Wardroper A."/>
            <person name="Thangavelu M."/>
            <person name="Johnson D."/>
            <person name="Knights A."/>
            <person name="Loulseged H."/>
            <person name="Mungall K."/>
            <person name="Price C."/>
            <person name="Ma J."/>
            <person name="Quail M."/>
            <person name="Hernandez J."/>
            <person name="Rabbinowitsch E."/>
            <person name="Steffen D."/>
            <person name="Sanders M."/>
            <person name="Weinstock G."/>
            <person name="Sharp S."/>
            <person name="Just E."/>
            <person name="Shaulsky G."/>
            <person name="Simmonds M."/>
            <person name="Tivey A."/>
            <person name="White B."/>
            <person name="Walker D."/>
            <person name="Woodward J."/>
            <person name="Winckler T."/>
            <person name="Schleicher M."/>
            <person name="Rosenthal A."/>
            <person name="Rivero F."/>
            <person name="Chisholm R.L."/>
            <person name="Gibbs R."/>
            <person name="Loomis W.F."/>
            <person name="Platzer M."/>
            <person name="Kay R.R."/>
            <person name="Williams J."/>
            <person name="Dear P.H."/>
            <person name="Noegel A.A."/>
            <person name="Barrell B."/>
            <person name="Kuspa A."/>
        </authorList>
    </citation>
    <scope>NUCLEOTIDE SEQUENCE</scope>
    <source>
        <strain evidence="10">AX4</strain>
    </source>
</reference>
<keyword evidence="3 7" id="KW-0732">Signal</keyword>
<dbReference type="RefSeq" id="XP_641492.1">
    <property type="nucleotide sequence ID" value="XM_636400.1"/>
</dbReference>
<dbReference type="InterPro" id="IPR032799">
    <property type="entry name" value="TAXi_C"/>
</dbReference>
<keyword evidence="6" id="KW-0472">Membrane</keyword>
<dbReference type="InterPro" id="IPR036383">
    <property type="entry name" value="TSP1_rpt_sf"/>
</dbReference>
<evidence type="ECO:0000256" key="4">
    <source>
        <dbReference type="ARBA" id="ARBA00022737"/>
    </source>
</evidence>
<dbReference type="SUPFAM" id="SSF50630">
    <property type="entry name" value="Acid proteases"/>
    <property type="match status" value="1"/>
</dbReference>
<feature type="region of interest" description="Disordered" evidence="5">
    <location>
        <begin position="448"/>
        <end position="501"/>
    </location>
</feature>
<dbReference type="OMA" id="NPRIWFG"/>
<dbReference type="Pfam" id="PF19030">
    <property type="entry name" value="TSP1_ADAMTS"/>
    <property type="match status" value="2"/>
</dbReference>
<evidence type="ECO:0000313" key="10">
    <source>
        <dbReference type="EMBL" id="EAL67511.1"/>
    </source>
</evidence>
<dbReference type="InterPro" id="IPR000884">
    <property type="entry name" value="TSP1_rpt"/>
</dbReference>
<dbReference type="GO" id="GO:0031012">
    <property type="term" value="C:extracellular matrix"/>
    <property type="evidence" value="ECO:0000318"/>
    <property type="project" value="GO_Central"/>
</dbReference>
<dbReference type="dictyBase" id="DDB_G0279795">
    <property type="gene designation" value="adamts"/>
</dbReference>
<feature type="domain" description="Peptidase A1" evidence="8">
    <location>
        <begin position="51"/>
        <end position="377"/>
    </location>
</feature>
<dbReference type="eggNOG" id="KOG3538">
    <property type="taxonomic scope" value="Eukaryota"/>
</dbReference>
<dbReference type="AlphaFoldDB" id="O15916"/>
<dbReference type="InterPro" id="IPR050439">
    <property type="entry name" value="ADAMTS_ADAMTS-like"/>
</dbReference>
<dbReference type="PANTHER" id="PTHR13723:SF281">
    <property type="entry name" value="PAPILIN"/>
    <property type="match status" value="1"/>
</dbReference>
<keyword evidence="2" id="KW-0964">Secreted</keyword>
<dbReference type="InterPro" id="IPR021109">
    <property type="entry name" value="Peptidase_aspartic_dom_sf"/>
</dbReference>
<keyword evidence="11" id="KW-1185">Reference proteome</keyword>
<name>O15916_DICDI</name>
<dbReference type="InterPro" id="IPR033121">
    <property type="entry name" value="PEPTIDASE_A1"/>
</dbReference>
<dbReference type="STRING" id="44689.O15916"/>
<keyword evidence="4" id="KW-0677">Repeat</keyword>
<dbReference type="PaxDb" id="44689-DDB0214884"/>
<dbReference type="Proteomes" id="UP000002195">
    <property type="component" value="Unassembled WGS sequence"/>
</dbReference>
<evidence type="ECO:0000313" key="11">
    <source>
        <dbReference type="Proteomes" id="UP000002195"/>
    </source>
</evidence>
<evidence type="ECO:0000256" key="7">
    <source>
        <dbReference type="SAM" id="SignalP"/>
    </source>
</evidence>
<evidence type="ECO:0000256" key="3">
    <source>
        <dbReference type="ARBA" id="ARBA00022729"/>
    </source>
</evidence>
<reference evidence="10 11" key="2">
    <citation type="journal article" date="2005" name="Nature">
        <title>The genome of the social amoeba Dictyostelium discoideum.</title>
        <authorList>
            <consortium name="The Dictyostelium discoideum Sequencing Consortium"/>
            <person name="Eichinger L."/>
            <person name="Pachebat J.A."/>
            <person name="Glockner G."/>
            <person name="Rajandream M.A."/>
            <person name="Sucgang R."/>
            <person name="Berriman M."/>
            <person name="Song J."/>
            <person name="Olsen R."/>
            <person name="Szafranski K."/>
            <person name="Xu Q."/>
            <person name="Tunggal B."/>
            <person name="Kummerfeld S."/>
            <person name="Madera M."/>
            <person name="Konfortov B.A."/>
            <person name="Rivero F."/>
            <person name="Bankier A.T."/>
            <person name="Lehmann R."/>
            <person name="Hamlin N."/>
            <person name="Davies R."/>
            <person name="Gaudet P."/>
            <person name="Fey P."/>
            <person name="Pilcher K."/>
            <person name="Chen G."/>
            <person name="Saunders D."/>
            <person name="Sodergren E."/>
            <person name="Davis P."/>
            <person name="Kerhornou A."/>
            <person name="Nie X."/>
            <person name="Hall N."/>
            <person name="Anjard C."/>
            <person name="Hemphill L."/>
            <person name="Bason N."/>
            <person name="Farbrother P."/>
            <person name="Desany B."/>
            <person name="Just E."/>
            <person name="Morio T."/>
            <person name="Rost R."/>
            <person name="Churcher C."/>
            <person name="Cooper J."/>
            <person name="Haydock S."/>
            <person name="van Driessche N."/>
            <person name="Cronin A."/>
            <person name="Goodhead I."/>
            <person name="Muzny D."/>
            <person name="Mourier T."/>
            <person name="Pain A."/>
            <person name="Lu M."/>
            <person name="Harper D."/>
            <person name="Lindsay R."/>
            <person name="Hauser H."/>
            <person name="James K."/>
            <person name="Quiles M."/>
            <person name="Madan Babu M."/>
            <person name="Saito T."/>
            <person name="Buchrieser C."/>
            <person name="Wardroper A."/>
            <person name="Felder M."/>
            <person name="Thangavelu M."/>
            <person name="Johnson D."/>
            <person name="Knights A."/>
            <person name="Loulseged H."/>
            <person name="Mungall K."/>
            <person name="Oliver K."/>
            <person name="Price C."/>
            <person name="Quail M.A."/>
            <person name="Urushihara H."/>
            <person name="Hernandez J."/>
            <person name="Rabbinowitsch E."/>
            <person name="Steffen D."/>
            <person name="Sanders M."/>
            <person name="Ma J."/>
            <person name="Kohara Y."/>
            <person name="Sharp S."/>
            <person name="Simmonds M."/>
            <person name="Spiegler S."/>
            <person name="Tivey A."/>
            <person name="Sugano S."/>
            <person name="White B."/>
            <person name="Walker D."/>
            <person name="Woodward J."/>
            <person name="Winckler T."/>
            <person name="Tanaka Y."/>
            <person name="Shaulsky G."/>
            <person name="Schleicher M."/>
            <person name="Weinstock G."/>
            <person name="Rosenthal A."/>
            <person name="Cox E.C."/>
            <person name="Chisholm R.L."/>
            <person name="Gibbs R."/>
            <person name="Loomis W.F."/>
            <person name="Platzer M."/>
            <person name="Kay R.R."/>
            <person name="Williams J."/>
            <person name="Dear P.H."/>
            <person name="Noegel A.A."/>
            <person name="Barrell B."/>
            <person name="Kuspa A."/>
        </authorList>
    </citation>
    <scope>NUCLEOTIDE SEQUENCE [LARGE SCALE GENOMIC DNA]</scope>
    <source>
        <strain evidence="10 11">AX4</strain>
    </source>
</reference>
<evidence type="ECO:0000256" key="1">
    <source>
        <dbReference type="ARBA" id="ARBA00004613"/>
    </source>
</evidence>
<dbReference type="HOGENOM" id="CLU_382399_0_0_1"/>
<dbReference type="SMR" id="O15916"/>
<dbReference type="PROSITE" id="PS50092">
    <property type="entry name" value="TSP1"/>
    <property type="match status" value="2"/>
</dbReference>
<dbReference type="Gene3D" id="2.40.70.10">
    <property type="entry name" value="Acid Proteases"/>
    <property type="match status" value="2"/>
</dbReference>
<dbReference type="KEGG" id="ddi:DDB_G0279795"/>
<organism evidence="9">
    <name type="scientific">Dictyostelium discoideum</name>
    <name type="common">Social amoeba</name>
    <dbReference type="NCBI Taxonomy" id="44689"/>
    <lineage>
        <taxon>Eukaryota</taxon>
        <taxon>Amoebozoa</taxon>
        <taxon>Evosea</taxon>
        <taxon>Eumycetozoa</taxon>
        <taxon>Dictyostelia</taxon>
        <taxon>Dictyosteliales</taxon>
        <taxon>Dictyosteliaceae</taxon>
        <taxon>Dictyostelium</taxon>
    </lineage>
</organism>
<evidence type="ECO:0000259" key="8">
    <source>
        <dbReference type="PROSITE" id="PS51767"/>
    </source>
</evidence>
<dbReference type="Gene3D" id="2.20.100.10">
    <property type="entry name" value="Thrombospondin type-1 (TSP1) repeat"/>
    <property type="match status" value="2"/>
</dbReference>
<evidence type="ECO:0000256" key="2">
    <source>
        <dbReference type="ARBA" id="ARBA00022525"/>
    </source>
</evidence>
<dbReference type="SMART" id="SM00209">
    <property type="entry name" value="TSP1"/>
    <property type="match status" value="2"/>
</dbReference>
<reference evidence="9" key="1">
    <citation type="submission" date="1996-12" db="EMBL/GenBank/DDBJ databases">
        <authorList>
            <person name="Iranfar N."/>
            <person name="Loomis W.F."/>
        </authorList>
    </citation>
    <scope>NUCLEOTIDE SEQUENCE</scope>
    <source>
        <strain evidence="9">AX4</strain>
    </source>
</reference>
<dbReference type="CDD" id="cd05471">
    <property type="entry name" value="pepsin_like"/>
    <property type="match status" value="1"/>
</dbReference>
<dbReference type="SUPFAM" id="SSF82895">
    <property type="entry name" value="TSP-1 type 1 repeat"/>
    <property type="match status" value="2"/>
</dbReference>
<dbReference type="GO" id="GO:0005576">
    <property type="term" value="C:extracellular region"/>
    <property type="evidence" value="ECO:0007669"/>
    <property type="project" value="UniProtKB-SubCell"/>
</dbReference>
<dbReference type="EMBL" id="U82516">
    <property type="protein sequence ID" value="AAB69636.1"/>
    <property type="molecule type" value="mRNA"/>
</dbReference>
<dbReference type="PROSITE" id="PS51767">
    <property type="entry name" value="PEPTIDASE_A1"/>
    <property type="match status" value="1"/>
</dbReference>
<feature type="signal peptide" evidence="7">
    <location>
        <begin position="1"/>
        <end position="21"/>
    </location>
</feature>
<feature type="compositionally biased region" description="Basic residues" evidence="5">
    <location>
        <begin position="487"/>
        <end position="500"/>
    </location>
</feature>
<dbReference type="InterPro" id="IPR034164">
    <property type="entry name" value="Pepsin-like_dom"/>
</dbReference>
<accession>Q54WA0</accession>
<accession>O15916</accession>
<dbReference type="Pfam" id="PF14541">
    <property type="entry name" value="TAXi_C"/>
    <property type="match status" value="1"/>
</dbReference>
<dbReference type="VEuPathDB" id="AmoebaDB:DDB_G0279795"/>
<dbReference type="PANTHER" id="PTHR13723">
    <property type="entry name" value="ADAMTS A DISINTEGRIN AND METALLOPROTEASE WITH THROMBOSPONDIN MOTIFS PROTEASE"/>
    <property type="match status" value="1"/>
</dbReference>
<sequence>MKIKSLIILIITILFLKKINSAFVYPRPSELTPIKLKPIISIGNFCPYKNYGVQLTINKINYNLVIDTVNSVTTLSSKECRYGCLRLPRLYIPSSKTKVDKEISKGYYKDSTVWQGYVVGEKIIINHNLTTKSEIKMIALTSQSKPPANPICESSSMLAHGIIGVGQSKEINSFVRQFSGMNNIPPIFSLTMCPENPRIWFGGYDPSVLEEPKKFAFTRSEGDSYGFTINNVYIGPNTLYQVTDFVWKSELDTSTPFIHLPSSVFHQAIQVLSRERHFNKYFNTRFFTEKKCVLNPLANFTIDQINGLLPKFRIVFKSNLPNSEISLDAVPSYLVIEGDKACPGIVESLDYNSRFGVSLFQQYMVLFDQVNGLVAMGRASCKPNRWVPGSNWGECKRDLNSTDIREGGINCEMQTRPLKCINGRNKRVADSLCHGIFKPLYKRPCYKEEESSEHHNDNSSSSHHPSIFVDNDDDDQNENSPPPATKNGKKITPKPVRTKKPTTDCKVDIGTWKVMGNWSDCDQICGSGLQTREVLCISINGELLDQERCNSHTKPPSERVCAVAKCQAEYHWDTSDWSGCSTQCGEGTQSRFSTCIDSSVWRNVDSLNCKGPMPILERECLGQPLCSKFKWDWEPCQPSCPEMAYVYCYNSSSATKVDNSFCKQIPNLFIPIDCKCYKTKKHLQTTSTSEFSDSTSNSSKLILPLISLNIIYSILILFITIKLI</sequence>